<gene>
    <name evidence="5" type="ORF">BCR15_05725</name>
</gene>
<comment type="similarity">
    <text evidence="1">Belongs to the glycosyl hydrolase 3 family.</text>
</comment>
<comment type="caution">
    <text evidence="5">The sequence shown here is derived from an EMBL/GenBank/DDBJ whole genome shotgun (WGS) entry which is preliminary data.</text>
</comment>
<dbReference type="InterPro" id="IPR036881">
    <property type="entry name" value="Glyco_hydro_3_C_sf"/>
</dbReference>
<dbReference type="AlphaFoldDB" id="A0A1C0AKV7"/>
<dbReference type="GO" id="GO:0045493">
    <property type="term" value="P:xylan catabolic process"/>
    <property type="evidence" value="ECO:0007669"/>
    <property type="project" value="InterPro"/>
</dbReference>
<dbReference type="InterPro" id="IPR017853">
    <property type="entry name" value="GH"/>
</dbReference>
<dbReference type="GO" id="GO:0046556">
    <property type="term" value="F:alpha-L-arabinofuranosidase activity"/>
    <property type="evidence" value="ECO:0007669"/>
    <property type="project" value="TreeGrafter"/>
</dbReference>
<dbReference type="Gene3D" id="2.60.40.10">
    <property type="entry name" value="Immunoglobulins"/>
    <property type="match status" value="1"/>
</dbReference>
<dbReference type="InterPro" id="IPR013783">
    <property type="entry name" value="Ig-like_fold"/>
</dbReference>
<evidence type="ECO:0000256" key="1">
    <source>
        <dbReference type="ARBA" id="ARBA00005336"/>
    </source>
</evidence>
<dbReference type="RefSeq" id="WP_068751890.1">
    <property type="nucleotide sequence ID" value="NZ_LR214441.1"/>
</dbReference>
<dbReference type="PRINTS" id="PR00133">
    <property type="entry name" value="GLHYDRLASE3"/>
</dbReference>
<evidence type="ECO:0000313" key="5">
    <source>
        <dbReference type="EMBL" id="OCL33324.1"/>
    </source>
</evidence>
<dbReference type="Pfam" id="PF01915">
    <property type="entry name" value="Glyco_hydro_3_C"/>
    <property type="match status" value="1"/>
</dbReference>
<dbReference type="SUPFAM" id="SSF52279">
    <property type="entry name" value="Beta-D-glucan exohydrolase, C-terminal domain"/>
    <property type="match status" value="1"/>
</dbReference>
<dbReference type="InterPro" id="IPR001764">
    <property type="entry name" value="Glyco_hydro_3_N"/>
</dbReference>
<accession>A0A1C0AKV7</accession>
<dbReference type="Gene3D" id="3.40.50.1700">
    <property type="entry name" value="Glycoside hydrolase family 3 C-terminal domain"/>
    <property type="match status" value="1"/>
</dbReference>
<evidence type="ECO:0000256" key="2">
    <source>
        <dbReference type="ARBA" id="ARBA00022729"/>
    </source>
</evidence>
<dbReference type="Gene3D" id="3.20.20.300">
    <property type="entry name" value="Glycoside hydrolase, family 3, N-terminal domain"/>
    <property type="match status" value="1"/>
</dbReference>
<dbReference type="CDD" id="cd23343">
    <property type="entry name" value="beta-trefoil_FSCN_BglX-like"/>
    <property type="match status" value="1"/>
</dbReference>
<dbReference type="GO" id="GO:0009044">
    <property type="term" value="F:xylan 1,4-beta-xylosidase activity"/>
    <property type="evidence" value="ECO:0007669"/>
    <property type="project" value="InterPro"/>
</dbReference>
<dbReference type="Gene3D" id="2.60.120.380">
    <property type="match status" value="1"/>
</dbReference>
<evidence type="ECO:0000313" key="6">
    <source>
        <dbReference type="Proteomes" id="UP000093501"/>
    </source>
</evidence>
<reference evidence="6" key="1">
    <citation type="submission" date="2016-07" db="EMBL/GenBank/DDBJ databases">
        <authorList>
            <person name="Florea S."/>
            <person name="Webb J.S."/>
            <person name="Jaromczyk J."/>
            <person name="Schardl C.L."/>
        </authorList>
    </citation>
    <scope>NUCLEOTIDE SEQUENCE [LARGE SCALE GENOMIC DNA]</scope>
    <source>
        <strain evidence="6">IPBSL-7</strain>
    </source>
</reference>
<protein>
    <recommendedName>
        <fullName evidence="4">Fibronectin type III-like domain-containing protein</fullName>
    </recommendedName>
</protein>
<sequence>MTPQRPGIAADTSKGFDLMAHDAPSLEALVDDLLARLGDAECVALLHQANPAMPDHGLGAFHTGAEALHGVAWLGTATVFPQPVGMAAAWDADLLREIGDAVGTELRAKRAADPERVSLNCWAPVVNPLRHPLWGRGEEGSSEDPHVTAWCGEAYAAGLRGDDATVWKTVPTLKHLLAYNNETDRCTSSSSLPPRVLHEYDLPPFLGPLASGAAGGIMAAYNLVNGRPAHTSAELYEAVRAAQPDLLAVSDAYAPTNLTGAERAYATDAESHAAAIRAGLDSFTDRDADSSHTVAAITAALEQGLLDVADVRRAARRVLLARARTGEFTPDADPYAHITADDIDTPAHRDLARRAATAQVTVLENRGLLPLRAGSTLAVVGPLATVVKHDWYSGTPPYMVSAADAAGEAHPVTAHDGADRLRLRSRTTGLTLTRAADGALVADQPGDDVVAVTDRGHDMLTLADDATGLLWRGSDDGMVHVDATRPEGWVTHQVFARHVHDDGSWSLQHRGSRRWVRVEAWGGLASSTAEDLAAAERFDVEVVSSGAEEVARAAAGADAVLMVVGNDPHINGRETTDRPSLDLPDAQRRLVEAALAANPATALIVISSYPYTLGDLADRAGAVVWSSHAGQELGHALLDVLDGRAEPAGRLPQTWWADAKHAGDLFDYDIIDARMTWWYSPHTPRYPLGHGLTYGRVEYRDISLPNGLAGPAVVRVANEGDRPAHELVQVYAASTDDRIGRRLLGHQRVVLAPGEEATVPVELHPARLRTWTAARGLDLPATTWRIVAASSAGMAGPSLELTTAPATPDAPLPLPLVAWHAPDWSGVVGVAVDHVRGTAYRARSGAGRLGWPSVEPLPARLAMRLRVTTGLGGDVEIRCGGASVLGTPEQERRGEWHDVVVDCPAPGATSLEVRLTGTVELAEIRQEN</sequence>
<dbReference type="Pfam" id="PF14310">
    <property type="entry name" value="Fn3-like"/>
    <property type="match status" value="1"/>
</dbReference>
<feature type="domain" description="Fibronectin type III-like" evidence="4">
    <location>
        <begin position="726"/>
        <end position="792"/>
    </location>
</feature>
<keyword evidence="6" id="KW-1185">Reference proteome</keyword>
<dbReference type="PANTHER" id="PTHR42721:SF3">
    <property type="entry name" value="BETA-D-XYLOSIDASE 5-RELATED"/>
    <property type="match status" value="1"/>
</dbReference>
<dbReference type="InterPro" id="IPR036962">
    <property type="entry name" value="Glyco_hydro_3_N_sf"/>
</dbReference>
<dbReference type="PANTHER" id="PTHR42721">
    <property type="entry name" value="SUGAR HYDROLASE-RELATED"/>
    <property type="match status" value="1"/>
</dbReference>
<proteinExistence type="inferred from homology"/>
<dbReference type="EMBL" id="MBQD01000022">
    <property type="protein sequence ID" value="OCL33324.1"/>
    <property type="molecule type" value="Genomic_DNA"/>
</dbReference>
<evidence type="ECO:0000259" key="4">
    <source>
        <dbReference type="SMART" id="SM01217"/>
    </source>
</evidence>
<dbReference type="SMART" id="SM01217">
    <property type="entry name" value="Fn3_like"/>
    <property type="match status" value="1"/>
</dbReference>
<keyword evidence="2" id="KW-0732">Signal</keyword>
<evidence type="ECO:0000256" key="3">
    <source>
        <dbReference type="ARBA" id="ARBA00022801"/>
    </source>
</evidence>
<dbReference type="SUPFAM" id="SSF50405">
    <property type="entry name" value="Actin-crosslinking proteins"/>
    <property type="match status" value="1"/>
</dbReference>
<dbReference type="InterPro" id="IPR008999">
    <property type="entry name" value="Actin-crosslinking"/>
</dbReference>
<keyword evidence="3" id="KW-0378">Hydrolase</keyword>
<dbReference type="GO" id="GO:0031222">
    <property type="term" value="P:arabinan catabolic process"/>
    <property type="evidence" value="ECO:0007669"/>
    <property type="project" value="TreeGrafter"/>
</dbReference>
<dbReference type="SUPFAM" id="SSF51445">
    <property type="entry name" value="(Trans)glycosidases"/>
    <property type="match status" value="1"/>
</dbReference>
<dbReference type="InterPro" id="IPR044993">
    <property type="entry name" value="BXL"/>
</dbReference>
<name>A0A1C0AKV7_9ACTN</name>
<dbReference type="InterPro" id="IPR002772">
    <property type="entry name" value="Glyco_hydro_3_C"/>
</dbReference>
<dbReference type="Proteomes" id="UP000093501">
    <property type="component" value="Unassembled WGS sequence"/>
</dbReference>
<organism evidence="5 6">
    <name type="scientific">Tessaracoccus lapidicaptus</name>
    <dbReference type="NCBI Taxonomy" id="1427523"/>
    <lineage>
        <taxon>Bacteria</taxon>
        <taxon>Bacillati</taxon>
        <taxon>Actinomycetota</taxon>
        <taxon>Actinomycetes</taxon>
        <taxon>Propionibacteriales</taxon>
        <taxon>Propionibacteriaceae</taxon>
        <taxon>Tessaracoccus</taxon>
    </lineage>
</organism>
<dbReference type="InterPro" id="IPR026891">
    <property type="entry name" value="Fn3-like"/>
</dbReference>
<dbReference type="Pfam" id="PF00933">
    <property type="entry name" value="Glyco_hydro_3"/>
    <property type="match status" value="1"/>
</dbReference>